<keyword evidence="1" id="KW-0812">Transmembrane</keyword>
<feature type="transmembrane region" description="Helical" evidence="1">
    <location>
        <begin position="94"/>
        <end position="118"/>
    </location>
</feature>
<feature type="transmembrane region" description="Helical" evidence="1">
    <location>
        <begin position="6"/>
        <end position="24"/>
    </location>
</feature>
<dbReference type="Pfam" id="PF13630">
    <property type="entry name" value="SdpI"/>
    <property type="match status" value="1"/>
</dbReference>
<name>A0A3N0EGD6_9ACTN</name>
<sequence>MSVLVAGVGASGLFLLALVFLRLARRMRDGTLPRNGFVGIRTAATTHSEAAWSAGHHAAEPLTRVIAYVAVVAAVVTVALALLLRLAGVADSVAVIPTLVALGVGCGTVFALNGWAAVVASRAARGHHTSGGRDG</sequence>
<feature type="transmembrane region" description="Helical" evidence="1">
    <location>
        <begin position="65"/>
        <end position="88"/>
    </location>
</feature>
<accession>A0A3N0EGD6</accession>
<dbReference type="RefSeq" id="WP_123199761.1">
    <property type="nucleotide sequence ID" value="NZ_RJMB01000002.1"/>
</dbReference>
<keyword evidence="1" id="KW-0472">Membrane</keyword>
<dbReference type="OrthoDB" id="4481397at2"/>
<dbReference type="InterPro" id="IPR025962">
    <property type="entry name" value="SdpI/YhfL"/>
</dbReference>
<gene>
    <name evidence="2" type="ORF">EFW17_03450</name>
</gene>
<evidence type="ECO:0000313" key="3">
    <source>
        <dbReference type="Proteomes" id="UP000269198"/>
    </source>
</evidence>
<evidence type="ECO:0000313" key="2">
    <source>
        <dbReference type="EMBL" id="RNL86933.1"/>
    </source>
</evidence>
<organism evidence="2 3">
    <name type="scientific">Halostreptopolyspora alba</name>
    <dbReference type="NCBI Taxonomy" id="2487137"/>
    <lineage>
        <taxon>Bacteria</taxon>
        <taxon>Bacillati</taxon>
        <taxon>Actinomycetota</taxon>
        <taxon>Actinomycetes</taxon>
        <taxon>Streptosporangiales</taxon>
        <taxon>Nocardiopsidaceae</taxon>
        <taxon>Halostreptopolyspora</taxon>
    </lineage>
</organism>
<keyword evidence="3" id="KW-1185">Reference proteome</keyword>
<comment type="caution">
    <text evidence="2">The sequence shown here is derived from an EMBL/GenBank/DDBJ whole genome shotgun (WGS) entry which is preliminary data.</text>
</comment>
<evidence type="ECO:0000256" key="1">
    <source>
        <dbReference type="SAM" id="Phobius"/>
    </source>
</evidence>
<dbReference type="Proteomes" id="UP000269198">
    <property type="component" value="Unassembled WGS sequence"/>
</dbReference>
<dbReference type="EMBL" id="RJMB01000002">
    <property type="protein sequence ID" value="RNL86933.1"/>
    <property type="molecule type" value="Genomic_DNA"/>
</dbReference>
<proteinExistence type="predicted"/>
<dbReference type="AlphaFoldDB" id="A0A3N0EGD6"/>
<reference evidence="2 3" key="1">
    <citation type="submission" date="2018-11" db="EMBL/GenBank/DDBJ databases">
        <title>The genome draft of YIM 96095.</title>
        <authorList>
            <person name="Tang S.-K."/>
            <person name="Chunyu W.-X."/>
            <person name="Feng Y.-Z."/>
        </authorList>
    </citation>
    <scope>NUCLEOTIDE SEQUENCE [LARGE SCALE GENOMIC DNA]</scope>
    <source>
        <strain evidence="2 3">YIM 96095</strain>
    </source>
</reference>
<keyword evidence="1" id="KW-1133">Transmembrane helix</keyword>
<protein>
    <submittedName>
        <fullName evidence="2">SdpI family protein</fullName>
    </submittedName>
</protein>